<reference evidence="2 3" key="1">
    <citation type="submission" date="2016-05" db="EMBL/GenBank/DDBJ databases">
        <title>Genome sequencing of Vitellibacter soesokkakensis RSSK-12.</title>
        <authorList>
            <person name="Thevarajoo S."/>
            <person name="Selvaratnam C."/>
            <person name="Goh K.M."/>
            <person name="Chan K.-G."/>
            <person name="Chong C.S."/>
        </authorList>
    </citation>
    <scope>NUCLEOTIDE SEQUENCE [LARGE SCALE GENOMIC DNA]</scope>
    <source>
        <strain evidence="2 3">RSSK-12</strain>
    </source>
</reference>
<dbReference type="RefSeq" id="WP_068761499.1">
    <property type="nucleotide sequence ID" value="NZ_LXIE01000011.1"/>
</dbReference>
<dbReference type="AlphaFoldDB" id="A0A1A9LFZ7"/>
<keyword evidence="1" id="KW-1133">Transmembrane helix</keyword>
<feature type="transmembrane region" description="Helical" evidence="1">
    <location>
        <begin position="43"/>
        <end position="67"/>
    </location>
</feature>
<dbReference type="EMBL" id="LXIE01000011">
    <property type="protein sequence ID" value="OAD91651.1"/>
    <property type="molecule type" value="Genomic_DNA"/>
</dbReference>
<feature type="transmembrane region" description="Helical" evidence="1">
    <location>
        <begin position="73"/>
        <end position="96"/>
    </location>
</feature>
<evidence type="ECO:0000256" key="1">
    <source>
        <dbReference type="SAM" id="Phobius"/>
    </source>
</evidence>
<sequence length="132" mass="15311">MELHLKIIGIILILLSVVHVRFPKYFNWAKELGGMSLINRQMMYVHTFFVALVVFLMGVLCVSSAGLLVTSELGHRMCLGLGVFWGLRLFFQFFVYSKELWKGKRFESVVHIGFSLLWVYFTVVFWIVGLLD</sequence>
<dbReference type="STRING" id="1385699.A7A78_11465"/>
<organism evidence="2 3">
    <name type="scientific">Aequorivita soesokkakensis</name>
    <dbReference type="NCBI Taxonomy" id="1385699"/>
    <lineage>
        <taxon>Bacteria</taxon>
        <taxon>Pseudomonadati</taxon>
        <taxon>Bacteroidota</taxon>
        <taxon>Flavobacteriia</taxon>
        <taxon>Flavobacteriales</taxon>
        <taxon>Flavobacteriaceae</taxon>
        <taxon>Aequorivita</taxon>
    </lineage>
</organism>
<proteinExistence type="predicted"/>
<name>A0A1A9LFZ7_9FLAO</name>
<dbReference type="OrthoDB" id="670562at2"/>
<keyword evidence="1" id="KW-0812">Transmembrane</keyword>
<feature type="transmembrane region" description="Helical" evidence="1">
    <location>
        <begin position="6"/>
        <end position="22"/>
    </location>
</feature>
<comment type="caution">
    <text evidence="2">The sequence shown here is derived from an EMBL/GenBank/DDBJ whole genome shotgun (WGS) entry which is preliminary data.</text>
</comment>
<protein>
    <submittedName>
        <fullName evidence="2">Uncharacterized protein</fullName>
    </submittedName>
</protein>
<accession>A0A1A9LFZ7</accession>
<keyword evidence="1" id="KW-0472">Membrane</keyword>
<evidence type="ECO:0000313" key="3">
    <source>
        <dbReference type="Proteomes" id="UP000077552"/>
    </source>
</evidence>
<gene>
    <name evidence="2" type="ORF">A7A78_11465</name>
</gene>
<feature type="transmembrane region" description="Helical" evidence="1">
    <location>
        <begin position="108"/>
        <end position="131"/>
    </location>
</feature>
<evidence type="ECO:0000313" key="2">
    <source>
        <dbReference type="EMBL" id="OAD91651.1"/>
    </source>
</evidence>
<keyword evidence="3" id="KW-1185">Reference proteome</keyword>
<dbReference type="Proteomes" id="UP000077552">
    <property type="component" value="Unassembled WGS sequence"/>
</dbReference>